<accession>A0A0E9XPQ8</accession>
<proteinExistence type="predicted"/>
<evidence type="ECO:0000256" key="1">
    <source>
        <dbReference type="SAM" id="Phobius"/>
    </source>
</evidence>
<name>A0A0E9XPQ8_ANGAN</name>
<organism evidence="2">
    <name type="scientific">Anguilla anguilla</name>
    <name type="common">European freshwater eel</name>
    <name type="synonym">Muraena anguilla</name>
    <dbReference type="NCBI Taxonomy" id="7936"/>
    <lineage>
        <taxon>Eukaryota</taxon>
        <taxon>Metazoa</taxon>
        <taxon>Chordata</taxon>
        <taxon>Craniata</taxon>
        <taxon>Vertebrata</taxon>
        <taxon>Euteleostomi</taxon>
        <taxon>Actinopterygii</taxon>
        <taxon>Neopterygii</taxon>
        <taxon>Teleostei</taxon>
        <taxon>Anguilliformes</taxon>
        <taxon>Anguillidae</taxon>
        <taxon>Anguilla</taxon>
    </lineage>
</organism>
<reference evidence="2" key="1">
    <citation type="submission" date="2014-11" db="EMBL/GenBank/DDBJ databases">
        <authorList>
            <person name="Amaro Gonzalez C."/>
        </authorList>
    </citation>
    <scope>NUCLEOTIDE SEQUENCE</scope>
</reference>
<protein>
    <submittedName>
        <fullName evidence="2">Uncharacterized protein</fullName>
    </submittedName>
</protein>
<keyword evidence="1" id="KW-1133">Transmembrane helix</keyword>
<dbReference type="AlphaFoldDB" id="A0A0E9XPQ8"/>
<keyword evidence="1" id="KW-0472">Membrane</keyword>
<dbReference type="EMBL" id="GBXM01003943">
    <property type="protein sequence ID" value="JAI04635.1"/>
    <property type="molecule type" value="Transcribed_RNA"/>
</dbReference>
<keyword evidence="1" id="KW-0812">Transmembrane</keyword>
<sequence>MHSVRVCQSCIAITTTKNLGRNSGPILTDLLRARFPFHITAYMFMYSPPLCMYMYVCKRTWV</sequence>
<reference evidence="2" key="2">
    <citation type="journal article" date="2015" name="Fish Shellfish Immunol.">
        <title>Early steps in the European eel (Anguilla anguilla)-Vibrio vulnificus interaction in the gills: Role of the RtxA13 toxin.</title>
        <authorList>
            <person name="Callol A."/>
            <person name="Pajuelo D."/>
            <person name="Ebbesson L."/>
            <person name="Teles M."/>
            <person name="MacKenzie S."/>
            <person name="Amaro C."/>
        </authorList>
    </citation>
    <scope>NUCLEOTIDE SEQUENCE</scope>
</reference>
<evidence type="ECO:0000313" key="2">
    <source>
        <dbReference type="EMBL" id="JAI04635.1"/>
    </source>
</evidence>
<feature type="transmembrane region" description="Helical" evidence="1">
    <location>
        <begin position="35"/>
        <end position="56"/>
    </location>
</feature>